<dbReference type="EMBL" id="LOJF01000012">
    <property type="protein sequence ID" value="KUH57713.1"/>
    <property type="molecule type" value="Genomic_DNA"/>
</dbReference>
<evidence type="ECO:0000313" key="4">
    <source>
        <dbReference type="Proteomes" id="UP000054078"/>
    </source>
</evidence>
<evidence type="ECO:0000313" key="3">
    <source>
        <dbReference type="EMBL" id="KUH57713.1"/>
    </source>
</evidence>
<organism evidence="3 4">
    <name type="scientific">Tractidigestivibacter scatoligenes</name>
    <name type="common">Olsenella scatoligenes</name>
    <dbReference type="NCBI Taxonomy" id="1299998"/>
    <lineage>
        <taxon>Bacteria</taxon>
        <taxon>Bacillati</taxon>
        <taxon>Actinomycetota</taxon>
        <taxon>Coriobacteriia</taxon>
        <taxon>Coriobacteriales</taxon>
        <taxon>Atopobiaceae</taxon>
        <taxon>Tractidigestivibacter</taxon>
    </lineage>
</organism>
<dbReference type="STRING" id="1299998.AUL39_10430"/>
<dbReference type="SUPFAM" id="SSF89447">
    <property type="entry name" value="AbrB/MazE/MraZ-like"/>
    <property type="match status" value="1"/>
</dbReference>
<dbReference type="GO" id="GO:0003677">
    <property type="term" value="F:DNA binding"/>
    <property type="evidence" value="ECO:0007669"/>
    <property type="project" value="InterPro"/>
</dbReference>
<dbReference type="Proteomes" id="UP000054078">
    <property type="component" value="Unassembled WGS sequence"/>
</dbReference>
<keyword evidence="4" id="KW-1185">Reference proteome</keyword>
<feature type="compositionally biased region" description="Basic and acidic residues" evidence="1">
    <location>
        <begin position="75"/>
        <end position="93"/>
    </location>
</feature>
<comment type="caution">
    <text evidence="3">The sequence shown here is derived from an EMBL/GenBank/DDBJ whole genome shotgun (WGS) entry which is preliminary data.</text>
</comment>
<dbReference type="InterPro" id="IPR037914">
    <property type="entry name" value="SpoVT-AbrB_sf"/>
</dbReference>
<dbReference type="AlphaFoldDB" id="A0A100YU28"/>
<evidence type="ECO:0000256" key="1">
    <source>
        <dbReference type="SAM" id="MobiDB-lite"/>
    </source>
</evidence>
<dbReference type="RefSeq" id="WP_059056029.1">
    <property type="nucleotide sequence ID" value="NZ_LOJF01000012.1"/>
</dbReference>
<sequence>MALTMTTKLTRGGQTTIPKEIRTALGIGDEARVWWRLDGDHATLSSEPPLPNVVSSQEEFWDGVETAMSDVASGRTRDARELSRELRERHGLE</sequence>
<dbReference type="InterPro" id="IPR007159">
    <property type="entry name" value="SpoVT-AbrB_dom"/>
</dbReference>
<gene>
    <name evidence="3" type="ORF">AUL39_10430</name>
</gene>
<dbReference type="Gene3D" id="2.10.260.10">
    <property type="match status" value="1"/>
</dbReference>
<feature type="domain" description="SpoVT-AbrB" evidence="2">
    <location>
        <begin position="7"/>
        <end position="52"/>
    </location>
</feature>
<feature type="region of interest" description="Disordered" evidence="1">
    <location>
        <begin position="71"/>
        <end position="93"/>
    </location>
</feature>
<reference evidence="3 4" key="1">
    <citation type="submission" date="2015-12" db="EMBL/GenBank/DDBJ databases">
        <title>Draft Genome Sequence of Olsenella scatoligenes SK9K4T; a Producer of 3-Methylindole- (skatole) and 4-Methylphenol- (p-cresol) Isolated from Pig Feces.</title>
        <authorList>
            <person name="Li X."/>
            <person name="Borg B."/>
            <person name="Canibe N."/>
        </authorList>
    </citation>
    <scope>NUCLEOTIDE SEQUENCE [LARGE SCALE GENOMIC DNA]</scope>
    <source>
        <strain evidence="3 4">SK9K4</strain>
    </source>
</reference>
<evidence type="ECO:0000259" key="2">
    <source>
        <dbReference type="SMART" id="SM00966"/>
    </source>
</evidence>
<proteinExistence type="predicted"/>
<accession>A0A100YU28</accession>
<protein>
    <recommendedName>
        <fullName evidence="2">SpoVT-AbrB domain-containing protein</fullName>
    </recommendedName>
</protein>
<dbReference type="SMART" id="SM00966">
    <property type="entry name" value="SpoVT_AbrB"/>
    <property type="match status" value="1"/>
</dbReference>
<name>A0A100YU28_TRASO</name>